<gene>
    <name evidence="3" type="ORF">UFOVP1034_151</name>
    <name evidence="4" type="ORF">UFOVP1177_151</name>
    <name evidence="5" type="ORF">UFOVP1243_138</name>
    <name evidence="6" type="ORF">UFOVP1581_7</name>
    <name evidence="1" type="ORF">UFOVP854_7</name>
    <name evidence="2" type="ORF">UFOVP964_7</name>
</gene>
<dbReference type="EMBL" id="LR796924">
    <property type="protein sequence ID" value="CAB4173722.1"/>
    <property type="molecule type" value="Genomic_DNA"/>
</dbReference>
<reference evidence="6" key="1">
    <citation type="submission" date="2020-05" db="EMBL/GenBank/DDBJ databases">
        <authorList>
            <person name="Chiriac C."/>
            <person name="Salcher M."/>
            <person name="Ghai R."/>
            <person name="Kavagutti S V."/>
        </authorList>
    </citation>
    <scope>NUCLEOTIDE SEQUENCE</scope>
</reference>
<dbReference type="EMBL" id="LR797132">
    <property type="protein sequence ID" value="CAB4189195.1"/>
    <property type="molecule type" value="Genomic_DNA"/>
</dbReference>
<evidence type="ECO:0000313" key="1">
    <source>
        <dbReference type="EMBL" id="CAB4166908.1"/>
    </source>
</evidence>
<dbReference type="EMBL" id="LR796798">
    <property type="protein sequence ID" value="CAB4166908.1"/>
    <property type="molecule type" value="Genomic_DNA"/>
</dbReference>
<name>A0A6J7XIF4_9CAUD</name>
<evidence type="ECO:0000313" key="6">
    <source>
        <dbReference type="EMBL" id="CAB5230945.1"/>
    </source>
</evidence>
<dbReference type="InterPro" id="IPR023296">
    <property type="entry name" value="Glyco_hydro_beta-prop_sf"/>
</dbReference>
<dbReference type="Gene3D" id="2.115.10.20">
    <property type="entry name" value="Glycosyl hydrolase domain, family 43"/>
    <property type="match status" value="1"/>
</dbReference>
<sequence>MNLVQKAVQHGGRLTPLIIPAEVTGGMGIMNPSIFSDDDGDTLCIIRVLNYTLYHAENDQRFPSVWGPLAYLHPEKDQHLRTENYFCRLDKDFNVVNYCKIEMQNLHTPIWEFVGLEDARLIKWGGKYYGTGVRRDTTTNGQGRMELSELEIDKEAWTAKEVSRVRIQAPVEKDSYCEKNWMPVLDKDFHYIKWTSPTELVKANPVTGDSEQAILTSSLLAPTDQRGGSQVINWGENYIAITHETALLKNYMGQKDGVYRHRLCVWDKDFNLIGISPEAWSFLDAKIEFVCGATVHENNLLLSWGFQDNAAMVLEVPNSLVNEMVQEALSYGN</sequence>
<organism evidence="6">
    <name type="scientific">uncultured Caudovirales phage</name>
    <dbReference type="NCBI Taxonomy" id="2100421"/>
    <lineage>
        <taxon>Viruses</taxon>
        <taxon>Duplodnaviria</taxon>
        <taxon>Heunggongvirae</taxon>
        <taxon>Uroviricota</taxon>
        <taxon>Caudoviricetes</taxon>
        <taxon>Peduoviridae</taxon>
        <taxon>Maltschvirus</taxon>
        <taxon>Maltschvirus maltsch</taxon>
    </lineage>
</organism>
<proteinExistence type="predicted"/>
<protein>
    <submittedName>
        <fullName evidence="6">Uncharacterized protein</fullName>
    </submittedName>
</protein>
<evidence type="ECO:0000313" key="5">
    <source>
        <dbReference type="EMBL" id="CAB4193727.1"/>
    </source>
</evidence>
<evidence type="ECO:0000313" key="4">
    <source>
        <dbReference type="EMBL" id="CAB4189195.1"/>
    </source>
</evidence>
<evidence type="ECO:0000313" key="3">
    <source>
        <dbReference type="EMBL" id="CAB4179564.1"/>
    </source>
</evidence>
<dbReference type="EMBL" id="LR798433">
    <property type="protein sequence ID" value="CAB5230945.1"/>
    <property type="molecule type" value="Genomic_DNA"/>
</dbReference>
<dbReference type="EMBL" id="LR797196">
    <property type="protein sequence ID" value="CAB4193727.1"/>
    <property type="molecule type" value="Genomic_DNA"/>
</dbReference>
<dbReference type="EMBL" id="LR796979">
    <property type="protein sequence ID" value="CAB4179564.1"/>
    <property type="molecule type" value="Genomic_DNA"/>
</dbReference>
<accession>A0A6J7XIF4</accession>
<evidence type="ECO:0000313" key="2">
    <source>
        <dbReference type="EMBL" id="CAB4173722.1"/>
    </source>
</evidence>